<evidence type="ECO:0000313" key="4">
    <source>
        <dbReference type="Proteomes" id="UP000000226"/>
    </source>
</evidence>
<protein>
    <recommendedName>
        <fullName evidence="1">Mitochondrial import inner membrane translocase subunit TIM50</fullName>
    </recommendedName>
</protein>
<dbReference type="InterPro" id="IPR036412">
    <property type="entry name" value="HAD-like_sf"/>
</dbReference>
<keyword evidence="1" id="KW-0653">Protein transport</keyword>
<feature type="domain" description="FCP1 homology" evidence="2">
    <location>
        <begin position="55"/>
        <end position="236"/>
    </location>
</feature>
<dbReference type="InterPro" id="IPR050365">
    <property type="entry name" value="TIM50"/>
</dbReference>
<dbReference type="AlphaFoldDB" id="V7C1T8"/>
<dbReference type="Gene3D" id="3.40.50.1000">
    <property type="entry name" value="HAD superfamily/HAD-like"/>
    <property type="match status" value="1"/>
</dbReference>
<dbReference type="FunFam" id="3.40.50.1000:FF:000257">
    <property type="entry name" value="Haloacid dehalogenase-like hydrolase (HAD) superfamily protein"/>
    <property type="match status" value="1"/>
</dbReference>
<name>V7C1T8_PHAVU</name>
<organism evidence="3 4">
    <name type="scientific">Phaseolus vulgaris</name>
    <name type="common">Kidney bean</name>
    <name type="synonym">French bean</name>
    <dbReference type="NCBI Taxonomy" id="3885"/>
    <lineage>
        <taxon>Eukaryota</taxon>
        <taxon>Viridiplantae</taxon>
        <taxon>Streptophyta</taxon>
        <taxon>Embryophyta</taxon>
        <taxon>Tracheophyta</taxon>
        <taxon>Spermatophyta</taxon>
        <taxon>Magnoliopsida</taxon>
        <taxon>eudicotyledons</taxon>
        <taxon>Gunneridae</taxon>
        <taxon>Pentapetalae</taxon>
        <taxon>rosids</taxon>
        <taxon>fabids</taxon>
        <taxon>Fabales</taxon>
        <taxon>Fabaceae</taxon>
        <taxon>Papilionoideae</taxon>
        <taxon>50 kb inversion clade</taxon>
        <taxon>NPAAA clade</taxon>
        <taxon>indigoferoid/millettioid clade</taxon>
        <taxon>Phaseoleae</taxon>
        <taxon>Phaseolus</taxon>
    </lineage>
</organism>
<dbReference type="OMA" id="CTETHFK"/>
<keyword evidence="1" id="KW-0496">Mitochondrion</keyword>
<keyword evidence="1" id="KW-0809">Transit peptide</keyword>
<keyword evidence="1" id="KW-0811">Translocation</keyword>
<comment type="subcellular location">
    <subcellularLocation>
        <location evidence="1">Mitochondrion inner membrane</location>
        <topology evidence="1">Single-pass membrane protein</topology>
    </subcellularLocation>
</comment>
<dbReference type="PANTHER" id="PTHR12210">
    <property type="entry name" value="DULLARD PROTEIN PHOSPHATASE"/>
    <property type="match status" value="1"/>
</dbReference>
<evidence type="ECO:0000313" key="3">
    <source>
        <dbReference type="EMBL" id="ESW23333.1"/>
    </source>
</evidence>
<dbReference type="SUPFAM" id="SSF56784">
    <property type="entry name" value="HAD-like"/>
    <property type="match status" value="1"/>
</dbReference>
<dbReference type="eggNOG" id="ENOG502QR82">
    <property type="taxonomic scope" value="Eukaryota"/>
</dbReference>
<dbReference type="Gramene" id="ESW23333">
    <property type="protein sequence ID" value="ESW23333"/>
    <property type="gene ID" value="PHAVU_004G037900g"/>
</dbReference>
<dbReference type="PROSITE" id="PS50969">
    <property type="entry name" value="FCP1"/>
    <property type="match status" value="1"/>
</dbReference>
<comment type="subunit">
    <text evidence="1">Component of the TIM23 complex.</text>
</comment>
<gene>
    <name evidence="3" type="ORF">PHAVU_004G037900g</name>
</gene>
<dbReference type="EMBL" id="CM002291">
    <property type="protein sequence ID" value="ESW23333.1"/>
    <property type="molecule type" value="Genomic_DNA"/>
</dbReference>
<dbReference type="InterPro" id="IPR023214">
    <property type="entry name" value="HAD_sf"/>
</dbReference>
<dbReference type="Pfam" id="PF03031">
    <property type="entry name" value="NIF"/>
    <property type="match status" value="1"/>
</dbReference>
<keyword evidence="1" id="KW-0813">Transport</keyword>
<evidence type="ECO:0000256" key="1">
    <source>
        <dbReference type="RuleBase" id="RU365079"/>
    </source>
</evidence>
<proteinExistence type="inferred from homology"/>
<dbReference type="OrthoDB" id="1711508at2759"/>
<keyword evidence="4" id="KW-1185">Reference proteome</keyword>
<comment type="similarity">
    <text evidence="1">Belongs to the TIM50 family.</text>
</comment>
<dbReference type="GO" id="GO:0005744">
    <property type="term" value="C:TIM23 mitochondrial import inner membrane translocase complex"/>
    <property type="evidence" value="ECO:0007669"/>
    <property type="project" value="UniProtKB-UniRule"/>
</dbReference>
<evidence type="ECO:0000259" key="2">
    <source>
        <dbReference type="PROSITE" id="PS50969"/>
    </source>
</evidence>
<comment type="function">
    <text evidence="1">Essential component of the TIM23 complex, a complex that mediates the translocation of transit peptide-containing proteins across the mitochondrial inner membrane.</text>
</comment>
<dbReference type="Proteomes" id="UP000000226">
    <property type="component" value="Chromosome 4"/>
</dbReference>
<sequence length="280" mass="32248">MNSQGNTVSMVVAKGKNNEELSSHADEEKTVSAPVINKDLSAEISNISLPETPFRPLKKRLIVLDINGLLADVVSPPPKDRVADKTIARRAIFKRPFYHEFLEFCFQKFEVGIWSSRLKKNVDRVIDYLLPCLKNKLLFYWDLSHCTETHFKTLENKHKKVVFKDLRKLWDKLDPNLPWEKGYYNESNTLLLDDSPYKALLNPPNTSVFPHTFSYHDENDNSLGEGGELRVYLDGLTKAEDMRKYVEEHPFGQEGIGEKSESWNFYSQVIESLYAGESNV</sequence>
<dbReference type="InterPro" id="IPR004274">
    <property type="entry name" value="FCP1_dom"/>
</dbReference>
<reference evidence="4" key="1">
    <citation type="journal article" date="2014" name="Nat. Genet.">
        <title>A reference genome for common bean and genome-wide analysis of dual domestications.</title>
        <authorList>
            <person name="Schmutz J."/>
            <person name="McClean P.E."/>
            <person name="Mamidi S."/>
            <person name="Wu G.A."/>
            <person name="Cannon S.B."/>
            <person name="Grimwood J."/>
            <person name="Jenkins J."/>
            <person name="Shu S."/>
            <person name="Song Q."/>
            <person name="Chavarro C."/>
            <person name="Torres-Torres M."/>
            <person name="Geffroy V."/>
            <person name="Moghaddam S.M."/>
            <person name="Gao D."/>
            <person name="Abernathy B."/>
            <person name="Barry K."/>
            <person name="Blair M."/>
            <person name="Brick M.A."/>
            <person name="Chovatia M."/>
            <person name="Gepts P."/>
            <person name="Goodstein D.M."/>
            <person name="Gonzales M."/>
            <person name="Hellsten U."/>
            <person name="Hyten D.L."/>
            <person name="Jia G."/>
            <person name="Kelly J.D."/>
            <person name="Kudrna D."/>
            <person name="Lee R."/>
            <person name="Richard M.M."/>
            <person name="Miklas P.N."/>
            <person name="Osorno J.M."/>
            <person name="Rodrigues J."/>
            <person name="Thareau V."/>
            <person name="Urrea C.A."/>
            <person name="Wang M."/>
            <person name="Yu Y."/>
            <person name="Zhang M."/>
            <person name="Wing R.A."/>
            <person name="Cregan P.B."/>
            <person name="Rokhsar D.S."/>
            <person name="Jackson S.A."/>
        </authorList>
    </citation>
    <scope>NUCLEOTIDE SEQUENCE [LARGE SCALE GENOMIC DNA]</scope>
    <source>
        <strain evidence="4">cv. G19833</strain>
    </source>
</reference>
<dbReference type="SMART" id="SM00577">
    <property type="entry name" value="CPDc"/>
    <property type="match status" value="1"/>
</dbReference>
<dbReference type="SMR" id="V7C1T8"/>
<dbReference type="STRING" id="3885.V7C1T8"/>
<dbReference type="GO" id="GO:0015031">
    <property type="term" value="P:protein transport"/>
    <property type="evidence" value="ECO:0007669"/>
    <property type="project" value="UniProtKB-KW"/>
</dbReference>
<accession>V7C1T8</accession>